<keyword evidence="11" id="KW-1185">Reference proteome</keyword>
<comment type="subcellular location">
    <subcellularLocation>
        <location evidence="1 7">Cell outer membrane</location>
        <topology evidence="1 7">Multi-pass membrane protein</topology>
    </subcellularLocation>
</comment>
<dbReference type="InterPro" id="IPR008969">
    <property type="entry name" value="CarboxyPept-like_regulatory"/>
</dbReference>
<proteinExistence type="inferred from homology"/>
<feature type="transmembrane region" description="Helical" evidence="8">
    <location>
        <begin position="47"/>
        <end position="67"/>
    </location>
</feature>
<dbReference type="Gene3D" id="2.40.170.20">
    <property type="entry name" value="TonB-dependent receptor, beta-barrel domain"/>
    <property type="match status" value="1"/>
</dbReference>
<evidence type="ECO:0000256" key="3">
    <source>
        <dbReference type="ARBA" id="ARBA00022452"/>
    </source>
</evidence>
<reference evidence="10 11" key="1">
    <citation type="journal article" date="2009" name="Stand. Genomic Sci.">
        <title>Complete genome sequence of Dyadobacter fermentans type strain (NS114).</title>
        <authorList>
            <person name="Lang E."/>
            <person name="Lapidus A."/>
            <person name="Chertkov O."/>
            <person name="Brettin T."/>
            <person name="Detter J.C."/>
            <person name="Han C."/>
            <person name="Copeland A."/>
            <person name="Glavina Del Rio T."/>
            <person name="Nolan M."/>
            <person name="Chen F."/>
            <person name="Lucas S."/>
            <person name="Tice H."/>
            <person name="Cheng J.F."/>
            <person name="Land M."/>
            <person name="Hauser L."/>
            <person name="Chang Y.J."/>
            <person name="Jeffries C.D."/>
            <person name="Kopitz M."/>
            <person name="Bruce D."/>
            <person name="Goodwin L."/>
            <person name="Pitluck S."/>
            <person name="Ovchinnikova G."/>
            <person name="Pati A."/>
            <person name="Ivanova N."/>
            <person name="Mavrommatis K."/>
            <person name="Chen A."/>
            <person name="Palaniappan K."/>
            <person name="Chain P."/>
            <person name="Bristow J."/>
            <person name="Eisen J.A."/>
            <person name="Markowitz V."/>
            <person name="Hugenholtz P."/>
            <person name="Goker M."/>
            <person name="Rohde M."/>
            <person name="Kyrpides N.C."/>
            <person name="Klenk H.P."/>
        </authorList>
    </citation>
    <scope>NUCLEOTIDE SEQUENCE [LARGE SCALE GENOMIC DNA]</scope>
    <source>
        <strain evidence="11">ATCC 700827 / DSM 18053 / CIP 107007 / KCTC 52180 / NS114</strain>
    </source>
</reference>
<dbReference type="InterPro" id="IPR037066">
    <property type="entry name" value="Plug_dom_sf"/>
</dbReference>
<evidence type="ECO:0000256" key="2">
    <source>
        <dbReference type="ARBA" id="ARBA00022448"/>
    </source>
</evidence>
<dbReference type="SUPFAM" id="SSF49464">
    <property type="entry name" value="Carboxypeptidase regulatory domain-like"/>
    <property type="match status" value="1"/>
</dbReference>
<gene>
    <name evidence="10" type="ordered locus">Dfer_2533</name>
</gene>
<dbReference type="SUPFAM" id="SSF56935">
    <property type="entry name" value="Porins"/>
    <property type="match status" value="1"/>
</dbReference>
<comment type="similarity">
    <text evidence="7">Belongs to the TonB-dependent receptor family.</text>
</comment>
<keyword evidence="4 7" id="KW-0812">Transmembrane</keyword>
<keyword evidence="10" id="KW-0675">Receptor</keyword>
<name>C6W1M1_DYAFD</name>
<sequence length="1103" mass="119564">MVCNAASCGTAGQAYNLSFLTIGTNVIDTMPGNLPLRKLVLGVTKKLFFRMLAVAVFSLLTLAHRVAVAVPLVGNEQGVNAMIRGHVSDEKGDPLAGVSVVIKGTSRGTTTNAAGRYELETASGEDALIFSFVGYLSQEIPIGARSEVNVTMKVDAKALNEVVVVGYGEMKRADLTTAQTSVSARDIARTTNTTLEQAIQGRAAGVYVTQNSGQPGGGISVNIRGVNSISGSNEPLYVVDGVQIQGQSVSFGAQSSSNPLAGLNPADIESVEVLQGPSATAIYGSRATNGVLLITTKRGKSGDSKVSYGYQFSLQTPPKPLKVMDLQQYAQMVGEYHQLAGGETPEEFLDPSLLGKGTDWQKELFKNAAMHKHQLSLSGGNERTTYYLSGEYLKQDGVALGSGFNRYAFRVNLDNKPREWASIGANLSFNQTNDNLTSSQENIISNALQLTPQVPVRNLDGSWGGGDENNGANIFAPVNPIAIANLTTNKLTRRQLLGGLNVGVRLMEGLHFRTSFNTNLGFSNSSYYIPTYKIGWAQNVTASYTNGSGLNTYWNWNQLVEYNKQWGKHSINLMLSHESQESSWKNLAGSRTGFLTNDILDLAAGDALTAGNSGGSGEWAMESYLGRLNYNFGDRYIVTGTVRRDGSANFGADNKWGFFPSVSAAWRVSQEPFFNIAAVNELKLRFETGVTGNQGSGGIYSPMGTGATPTTTGFLPTKYANAGLKWEETKTNNFGLNLALFQNRIQLEVDYYIKNTDNLLMEKPLPWYMGTNGTGAVGSPTVNIGALQNKGWGITVNTVNVNRGGFKWESSLNISSFKTKIKSFYSDAAFVDRTSWWLADWTQRCEVGKAPWLFRGYIEEGLFQTVEEIENSPLPVDNNGVKLPVNESNIWVGDVKFKDVNGDGIINEKDQTVIGNPWPKMFAGFTNTFSYKGFDLSILLTSTYGNDVYNFLGKLNTNASHINLSRNLLIHAMDYARPVTNTDGTVGLSNPGTDVARISNGPNGNFGRHTDKWVEDGSFVRVKNISLTYNLPVSLVSRQKVIRGARLTVGAQNVATLTRYSGFDPEVGAYVSRDASPANQAIGLDYGRYPLTAVYTFSLGLDF</sequence>
<keyword evidence="8" id="KW-1133">Transmembrane helix</keyword>
<dbReference type="InterPro" id="IPR023997">
    <property type="entry name" value="TonB-dep_OMP_SusC/RagA_CS"/>
</dbReference>
<keyword evidence="6 7" id="KW-0998">Cell outer membrane</keyword>
<evidence type="ECO:0000256" key="8">
    <source>
        <dbReference type="SAM" id="Phobius"/>
    </source>
</evidence>
<dbReference type="AlphaFoldDB" id="C6W1M1"/>
<evidence type="ECO:0000256" key="6">
    <source>
        <dbReference type="ARBA" id="ARBA00023237"/>
    </source>
</evidence>
<dbReference type="NCBIfam" id="TIGR04056">
    <property type="entry name" value="OMP_RagA_SusC"/>
    <property type="match status" value="1"/>
</dbReference>
<organism evidence="10 11">
    <name type="scientific">Dyadobacter fermentans (strain ATCC 700827 / DSM 18053 / CIP 107007 / KCTC 52180 / NS114)</name>
    <dbReference type="NCBI Taxonomy" id="471854"/>
    <lineage>
        <taxon>Bacteria</taxon>
        <taxon>Pseudomonadati</taxon>
        <taxon>Bacteroidota</taxon>
        <taxon>Cytophagia</taxon>
        <taxon>Cytophagales</taxon>
        <taxon>Spirosomataceae</taxon>
        <taxon>Dyadobacter</taxon>
    </lineage>
</organism>
<dbReference type="HOGENOM" id="CLU_004317_0_2_10"/>
<evidence type="ECO:0000256" key="1">
    <source>
        <dbReference type="ARBA" id="ARBA00004571"/>
    </source>
</evidence>
<evidence type="ECO:0000256" key="7">
    <source>
        <dbReference type="PROSITE-ProRule" id="PRU01360"/>
    </source>
</evidence>
<dbReference type="Pfam" id="PF07715">
    <property type="entry name" value="Plug"/>
    <property type="match status" value="1"/>
</dbReference>
<evidence type="ECO:0000313" key="10">
    <source>
        <dbReference type="EMBL" id="ACT93751.1"/>
    </source>
</evidence>
<dbReference type="NCBIfam" id="TIGR04057">
    <property type="entry name" value="SusC_RagA_signa"/>
    <property type="match status" value="1"/>
</dbReference>
<dbReference type="Gene3D" id="2.170.130.10">
    <property type="entry name" value="TonB-dependent receptor, plug domain"/>
    <property type="match status" value="1"/>
</dbReference>
<dbReference type="Gene3D" id="2.60.40.1120">
    <property type="entry name" value="Carboxypeptidase-like, regulatory domain"/>
    <property type="match status" value="1"/>
</dbReference>
<dbReference type="Pfam" id="PF13715">
    <property type="entry name" value="CarbopepD_reg_2"/>
    <property type="match status" value="1"/>
</dbReference>
<evidence type="ECO:0000256" key="5">
    <source>
        <dbReference type="ARBA" id="ARBA00023136"/>
    </source>
</evidence>
<dbReference type="InterPro" id="IPR036942">
    <property type="entry name" value="Beta-barrel_TonB_sf"/>
</dbReference>
<dbReference type="GO" id="GO:0009279">
    <property type="term" value="C:cell outer membrane"/>
    <property type="evidence" value="ECO:0007669"/>
    <property type="project" value="UniProtKB-SubCell"/>
</dbReference>
<accession>C6W1M1</accession>
<dbReference type="Proteomes" id="UP000002011">
    <property type="component" value="Chromosome"/>
</dbReference>
<dbReference type="InterPro" id="IPR023996">
    <property type="entry name" value="TonB-dep_OMP_SusC/RagA"/>
</dbReference>
<evidence type="ECO:0000256" key="4">
    <source>
        <dbReference type="ARBA" id="ARBA00022692"/>
    </source>
</evidence>
<evidence type="ECO:0000259" key="9">
    <source>
        <dbReference type="Pfam" id="PF07715"/>
    </source>
</evidence>
<dbReference type="STRING" id="471854.Dfer_2533"/>
<feature type="domain" description="TonB-dependent receptor plug" evidence="9">
    <location>
        <begin position="173"/>
        <end position="291"/>
    </location>
</feature>
<keyword evidence="2 7" id="KW-0813">Transport</keyword>
<evidence type="ECO:0000313" key="11">
    <source>
        <dbReference type="Proteomes" id="UP000002011"/>
    </source>
</evidence>
<dbReference type="InterPro" id="IPR039426">
    <property type="entry name" value="TonB-dep_rcpt-like"/>
</dbReference>
<dbReference type="PROSITE" id="PS52016">
    <property type="entry name" value="TONB_DEPENDENT_REC_3"/>
    <property type="match status" value="1"/>
</dbReference>
<dbReference type="EMBL" id="CP001619">
    <property type="protein sequence ID" value="ACT93751.1"/>
    <property type="molecule type" value="Genomic_DNA"/>
</dbReference>
<keyword evidence="5 7" id="KW-0472">Membrane</keyword>
<dbReference type="KEGG" id="dfe:Dfer_2533"/>
<dbReference type="eggNOG" id="COG1629">
    <property type="taxonomic scope" value="Bacteria"/>
</dbReference>
<dbReference type="OrthoDB" id="9768177at2"/>
<protein>
    <submittedName>
        <fullName evidence="10">TonB-dependent receptor plug</fullName>
    </submittedName>
</protein>
<keyword evidence="3 7" id="KW-1134">Transmembrane beta strand</keyword>
<dbReference type="InterPro" id="IPR012910">
    <property type="entry name" value="Plug_dom"/>
</dbReference>